<comment type="caution">
    <text evidence="9">The sequence shown here is derived from an EMBL/GenBank/DDBJ whole genome shotgun (WGS) entry which is preliminary data.</text>
</comment>
<dbReference type="Pfam" id="PF13359">
    <property type="entry name" value="DDE_Tnp_4"/>
    <property type="match status" value="1"/>
</dbReference>
<keyword evidence="6" id="KW-0378">Hydrolase</keyword>
<feature type="domain" description="DDE Tnp4" evidence="8">
    <location>
        <begin position="106"/>
        <end position="194"/>
    </location>
</feature>
<dbReference type="PANTHER" id="PTHR22930">
    <property type="match status" value="1"/>
</dbReference>
<dbReference type="STRING" id="307972.A0A2G8KMQ8"/>
<evidence type="ECO:0000256" key="7">
    <source>
        <dbReference type="ARBA" id="ARBA00023242"/>
    </source>
</evidence>
<dbReference type="GO" id="GO:0016787">
    <property type="term" value="F:hydrolase activity"/>
    <property type="evidence" value="ECO:0007669"/>
    <property type="project" value="UniProtKB-KW"/>
</dbReference>
<dbReference type="Proteomes" id="UP000230750">
    <property type="component" value="Unassembled WGS sequence"/>
</dbReference>
<keyword evidence="4" id="KW-0540">Nuclease</keyword>
<keyword evidence="10" id="KW-1185">Reference proteome</keyword>
<evidence type="ECO:0000256" key="4">
    <source>
        <dbReference type="ARBA" id="ARBA00022722"/>
    </source>
</evidence>
<evidence type="ECO:0000256" key="1">
    <source>
        <dbReference type="ARBA" id="ARBA00001968"/>
    </source>
</evidence>
<sequence>MSRVRFDALLQEVGPRLVHFGTHRYPISPSQRLAVTLRLLATGDSHQTVAISFRLGKSTVNSIFKETAAAIWNSLHNVVLKFPTKEDWQRIAREFWSYWNFPVCLGAIDGKHVVVPSPANSDPRALPGTDTIVPPVFVGDEAFPLKPNLMRPFPGSNLDHEHKIYTYRLSRARRIAENAFGILSARWRIFRRPID</sequence>
<reference evidence="9 10" key="1">
    <citation type="journal article" date="2017" name="PLoS Biol.">
        <title>The sea cucumber genome provides insights into morphological evolution and visceral regeneration.</title>
        <authorList>
            <person name="Zhang X."/>
            <person name="Sun L."/>
            <person name="Yuan J."/>
            <person name="Sun Y."/>
            <person name="Gao Y."/>
            <person name="Zhang L."/>
            <person name="Li S."/>
            <person name="Dai H."/>
            <person name="Hamel J.F."/>
            <person name="Liu C."/>
            <person name="Yu Y."/>
            <person name="Liu S."/>
            <person name="Lin W."/>
            <person name="Guo K."/>
            <person name="Jin S."/>
            <person name="Xu P."/>
            <person name="Storey K.B."/>
            <person name="Huan P."/>
            <person name="Zhang T."/>
            <person name="Zhou Y."/>
            <person name="Zhang J."/>
            <person name="Lin C."/>
            <person name="Li X."/>
            <person name="Xing L."/>
            <person name="Huo D."/>
            <person name="Sun M."/>
            <person name="Wang L."/>
            <person name="Mercier A."/>
            <person name="Li F."/>
            <person name="Yang H."/>
            <person name="Xiang J."/>
        </authorList>
    </citation>
    <scope>NUCLEOTIDE SEQUENCE [LARGE SCALE GENOMIC DNA]</scope>
    <source>
        <strain evidence="9">Shaxun</strain>
        <tissue evidence="9">Muscle</tissue>
    </source>
</reference>
<evidence type="ECO:0000259" key="8">
    <source>
        <dbReference type="Pfam" id="PF13359"/>
    </source>
</evidence>
<evidence type="ECO:0000256" key="5">
    <source>
        <dbReference type="ARBA" id="ARBA00022723"/>
    </source>
</evidence>
<evidence type="ECO:0000313" key="10">
    <source>
        <dbReference type="Proteomes" id="UP000230750"/>
    </source>
</evidence>
<comment type="subcellular location">
    <subcellularLocation>
        <location evidence="2">Nucleus</location>
    </subcellularLocation>
</comment>
<dbReference type="OrthoDB" id="7554050at2759"/>
<gene>
    <name evidence="9" type="ORF">BSL78_13811</name>
</gene>
<keyword evidence="7" id="KW-0539">Nucleus</keyword>
<dbReference type="InterPro" id="IPR027806">
    <property type="entry name" value="HARBI1_dom"/>
</dbReference>
<comment type="cofactor">
    <cofactor evidence="1">
        <name>a divalent metal cation</name>
        <dbReference type="ChEBI" id="CHEBI:60240"/>
    </cofactor>
</comment>
<dbReference type="GO" id="GO:0005634">
    <property type="term" value="C:nucleus"/>
    <property type="evidence" value="ECO:0007669"/>
    <property type="project" value="UniProtKB-SubCell"/>
</dbReference>
<evidence type="ECO:0000313" key="9">
    <source>
        <dbReference type="EMBL" id="PIK49296.1"/>
    </source>
</evidence>
<evidence type="ECO:0000256" key="2">
    <source>
        <dbReference type="ARBA" id="ARBA00004123"/>
    </source>
</evidence>
<proteinExistence type="inferred from homology"/>
<evidence type="ECO:0000256" key="3">
    <source>
        <dbReference type="ARBA" id="ARBA00006958"/>
    </source>
</evidence>
<dbReference type="AlphaFoldDB" id="A0A2G8KMQ8"/>
<evidence type="ECO:0000256" key="6">
    <source>
        <dbReference type="ARBA" id="ARBA00022801"/>
    </source>
</evidence>
<comment type="similarity">
    <text evidence="3">Belongs to the HARBI1 family.</text>
</comment>
<keyword evidence="5" id="KW-0479">Metal-binding</keyword>
<dbReference type="EMBL" id="MRZV01000472">
    <property type="protein sequence ID" value="PIK49296.1"/>
    <property type="molecule type" value="Genomic_DNA"/>
</dbReference>
<protein>
    <recommendedName>
        <fullName evidence="8">DDE Tnp4 domain-containing protein</fullName>
    </recommendedName>
</protein>
<organism evidence="9 10">
    <name type="scientific">Stichopus japonicus</name>
    <name type="common">Sea cucumber</name>
    <dbReference type="NCBI Taxonomy" id="307972"/>
    <lineage>
        <taxon>Eukaryota</taxon>
        <taxon>Metazoa</taxon>
        <taxon>Echinodermata</taxon>
        <taxon>Eleutherozoa</taxon>
        <taxon>Echinozoa</taxon>
        <taxon>Holothuroidea</taxon>
        <taxon>Aspidochirotacea</taxon>
        <taxon>Aspidochirotida</taxon>
        <taxon>Stichopodidae</taxon>
        <taxon>Apostichopus</taxon>
    </lineage>
</organism>
<dbReference type="InterPro" id="IPR045249">
    <property type="entry name" value="HARBI1-like"/>
</dbReference>
<accession>A0A2G8KMQ8</accession>
<dbReference type="GO" id="GO:0004518">
    <property type="term" value="F:nuclease activity"/>
    <property type="evidence" value="ECO:0007669"/>
    <property type="project" value="UniProtKB-KW"/>
</dbReference>
<dbReference type="GO" id="GO:0046872">
    <property type="term" value="F:metal ion binding"/>
    <property type="evidence" value="ECO:0007669"/>
    <property type="project" value="UniProtKB-KW"/>
</dbReference>
<dbReference type="PANTHER" id="PTHR22930:SF269">
    <property type="entry name" value="NUCLEASE HARBI1-LIKE PROTEIN"/>
    <property type="match status" value="1"/>
</dbReference>
<name>A0A2G8KMQ8_STIJA</name>